<reference evidence="3" key="1">
    <citation type="journal article" date="2019" name="Int. J. Syst. Evol. Microbiol.">
        <title>The Global Catalogue of Microorganisms (GCM) 10K type strain sequencing project: providing services to taxonomists for standard genome sequencing and annotation.</title>
        <authorList>
            <consortium name="The Broad Institute Genomics Platform"/>
            <consortium name="The Broad Institute Genome Sequencing Center for Infectious Disease"/>
            <person name="Wu L."/>
            <person name="Ma J."/>
        </authorList>
    </citation>
    <scope>NUCLEOTIDE SEQUENCE [LARGE SCALE GENOMIC DNA]</scope>
    <source>
        <strain evidence="3">JCM 6923</strain>
    </source>
</reference>
<evidence type="ECO:0000313" key="3">
    <source>
        <dbReference type="Proteomes" id="UP001501721"/>
    </source>
</evidence>
<accession>A0ABP5ZR57</accession>
<gene>
    <name evidence="2" type="ORF">GCM10010422_59280</name>
</gene>
<organism evidence="2 3">
    <name type="scientific">Streptomyces graminearus</name>
    <dbReference type="NCBI Taxonomy" id="284030"/>
    <lineage>
        <taxon>Bacteria</taxon>
        <taxon>Bacillati</taxon>
        <taxon>Actinomycetota</taxon>
        <taxon>Actinomycetes</taxon>
        <taxon>Kitasatosporales</taxon>
        <taxon>Streptomycetaceae</taxon>
        <taxon>Streptomyces</taxon>
    </lineage>
</organism>
<feature type="region of interest" description="Disordered" evidence="1">
    <location>
        <begin position="1"/>
        <end position="31"/>
    </location>
</feature>
<dbReference type="EMBL" id="BAAATL010000032">
    <property type="protein sequence ID" value="GAA2502027.1"/>
    <property type="molecule type" value="Genomic_DNA"/>
</dbReference>
<evidence type="ECO:0000313" key="2">
    <source>
        <dbReference type="EMBL" id="GAA2502027.1"/>
    </source>
</evidence>
<evidence type="ECO:0000256" key="1">
    <source>
        <dbReference type="SAM" id="MobiDB-lite"/>
    </source>
</evidence>
<proteinExistence type="predicted"/>
<dbReference type="Proteomes" id="UP001501721">
    <property type="component" value="Unassembled WGS sequence"/>
</dbReference>
<sequence length="81" mass="9173">MTASLTRPSYGCPHSSSRNETSRRASRAPRGVEVKRMANSWVEISDFTRLRSRTLSSVEQRPHQDHQALYKGKVPLYTSAP</sequence>
<comment type="caution">
    <text evidence="2">The sequence shown here is derived from an EMBL/GenBank/DDBJ whole genome shotgun (WGS) entry which is preliminary data.</text>
</comment>
<keyword evidence="3" id="KW-1185">Reference proteome</keyword>
<protein>
    <submittedName>
        <fullName evidence="2">Uncharacterized protein</fullName>
    </submittedName>
</protein>
<name>A0ABP5ZR57_9ACTN</name>